<dbReference type="InterPro" id="IPR000524">
    <property type="entry name" value="Tscrpt_reg_HTH_GntR"/>
</dbReference>
<accession>A0A6J5Z9U1</accession>
<reference evidence="5" key="1">
    <citation type="submission" date="2020-05" db="EMBL/GenBank/DDBJ databases">
        <authorList>
            <person name="Chiriac C."/>
            <person name="Salcher M."/>
            <person name="Ghai R."/>
            <person name="Kavagutti S V."/>
        </authorList>
    </citation>
    <scope>NUCLEOTIDE SEQUENCE</scope>
</reference>
<dbReference type="GO" id="GO:0003700">
    <property type="term" value="F:DNA-binding transcription factor activity"/>
    <property type="evidence" value="ECO:0007669"/>
    <property type="project" value="InterPro"/>
</dbReference>
<dbReference type="Pfam" id="PF07729">
    <property type="entry name" value="FCD"/>
    <property type="match status" value="1"/>
</dbReference>
<dbReference type="SUPFAM" id="SSF48008">
    <property type="entry name" value="GntR ligand-binding domain-like"/>
    <property type="match status" value="1"/>
</dbReference>
<dbReference type="GO" id="GO:0003677">
    <property type="term" value="F:DNA binding"/>
    <property type="evidence" value="ECO:0007669"/>
    <property type="project" value="UniProtKB-KW"/>
</dbReference>
<gene>
    <name evidence="5" type="ORF">UFOPK3820_00713</name>
</gene>
<protein>
    <submittedName>
        <fullName evidence="5">Unannotated protein</fullName>
    </submittedName>
</protein>
<dbReference type="PANTHER" id="PTHR43537">
    <property type="entry name" value="TRANSCRIPTIONAL REGULATOR, GNTR FAMILY"/>
    <property type="match status" value="1"/>
</dbReference>
<keyword evidence="1" id="KW-0805">Transcription regulation</keyword>
<keyword evidence="3" id="KW-0804">Transcription</keyword>
<dbReference type="SMART" id="SM00345">
    <property type="entry name" value="HTH_GNTR"/>
    <property type="match status" value="1"/>
</dbReference>
<dbReference type="InterPro" id="IPR008920">
    <property type="entry name" value="TF_FadR/GntR_C"/>
</dbReference>
<dbReference type="EMBL" id="CAESAB010000022">
    <property type="protein sequence ID" value="CAB4337842.1"/>
    <property type="molecule type" value="Genomic_DNA"/>
</dbReference>
<sequence>MKTKIARNLPTQIVISLGNQIVSGKIAPGSVITSDVLEAQFGVSRTVVREALKVLHDKGLTRARTKTGTIVLERHEWNLLDPDVISWLQASGLGRELVRDLEEVRASYEPWVARIAAKRRGSKDISALTNSLKKMTDAFYQEGPQSDAIGEADAAFHQALLDATQNELMKRIGKLFIPLLKIRDDMVRHVVDDGGFLIQHQAVLDAIVEEDADLAEAAMKVLLSQAIQASTDARKQGVRK</sequence>
<keyword evidence="2" id="KW-0238">DNA-binding</keyword>
<evidence type="ECO:0000259" key="4">
    <source>
        <dbReference type="PROSITE" id="PS50949"/>
    </source>
</evidence>
<evidence type="ECO:0000313" key="5">
    <source>
        <dbReference type="EMBL" id="CAB4337842.1"/>
    </source>
</evidence>
<dbReference type="InterPro" id="IPR036388">
    <property type="entry name" value="WH-like_DNA-bd_sf"/>
</dbReference>
<dbReference type="Gene3D" id="1.10.10.10">
    <property type="entry name" value="Winged helix-like DNA-binding domain superfamily/Winged helix DNA-binding domain"/>
    <property type="match status" value="1"/>
</dbReference>
<name>A0A6J5Z9U1_9ZZZZ</name>
<evidence type="ECO:0000256" key="1">
    <source>
        <dbReference type="ARBA" id="ARBA00023015"/>
    </source>
</evidence>
<evidence type="ECO:0000256" key="2">
    <source>
        <dbReference type="ARBA" id="ARBA00023125"/>
    </source>
</evidence>
<dbReference type="Pfam" id="PF00392">
    <property type="entry name" value="GntR"/>
    <property type="match status" value="1"/>
</dbReference>
<dbReference type="PROSITE" id="PS50949">
    <property type="entry name" value="HTH_GNTR"/>
    <property type="match status" value="1"/>
</dbReference>
<evidence type="ECO:0000256" key="3">
    <source>
        <dbReference type="ARBA" id="ARBA00023163"/>
    </source>
</evidence>
<proteinExistence type="predicted"/>
<dbReference type="Gene3D" id="1.20.120.530">
    <property type="entry name" value="GntR ligand-binding domain-like"/>
    <property type="match status" value="1"/>
</dbReference>
<dbReference type="AlphaFoldDB" id="A0A6J5Z9U1"/>
<dbReference type="SMART" id="SM00895">
    <property type="entry name" value="FCD"/>
    <property type="match status" value="1"/>
</dbReference>
<dbReference type="PANTHER" id="PTHR43537:SF44">
    <property type="entry name" value="GNTR FAMILY REGULATORY PROTEIN"/>
    <property type="match status" value="1"/>
</dbReference>
<dbReference type="SUPFAM" id="SSF46785">
    <property type="entry name" value="Winged helix' DNA-binding domain"/>
    <property type="match status" value="1"/>
</dbReference>
<feature type="domain" description="HTH gntR-type" evidence="4">
    <location>
        <begin position="7"/>
        <end position="74"/>
    </location>
</feature>
<dbReference type="InterPro" id="IPR036390">
    <property type="entry name" value="WH_DNA-bd_sf"/>
</dbReference>
<dbReference type="InterPro" id="IPR011711">
    <property type="entry name" value="GntR_C"/>
</dbReference>
<organism evidence="5">
    <name type="scientific">freshwater metagenome</name>
    <dbReference type="NCBI Taxonomy" id="449393"/>
    <lineage>
        <taxon>unclassified sequences</taxon>
        <taxon>metagenomes</taxon>
        <taxon>ecological metagenomes</taxon>
    </lineage>
</organism>